<keyword evidence="4" id="KW-1185">Reference proteome</keyword>
<feature type="compositionally biased region" description="Basic and acidic residues" evidence="2">
    <location>
        <begin position="142"/>
        <end position="155"/>
    </location>
</feature>
<keyword evidence="1" id="KW-0175">Coiled coil</keyword>
<dbReference type="AlphaFoldDB" id="A0A3A5HI46"/>
<evidence type="ECO:0000313" key="4">
    <source>
        <dbReference type="Proteomes" id="UP000276542"/>
    </source>
</evidence>
<evidence type="ECO:0000256" key="2">
    <source>
        <dbReference type="SAM" id="MobiDB-lite"/>
    </source>
</evidence>
<accession>A0A3A5HI46</accession>
<name>A0A3A5HI46_9ACTN</name>
<dbReference type="RefSeq" id="WP_120061343.1">
    <property type="nucleotide sequence ID" value="NZ_QYRP01000002.1"/>
</dbReference>
<reference evidence="4" key="1">
    <citation type="submission" date="2018-09" db="EMBL/GenBank/DDBJ databases">
        <authorList>
            <person name="Zhu H."/>
        </authorList>
    </citation>
    <scope>NUCLEOTIDE SEQUENCE [LARGE SCALE GENOMIC DNA]</scope>
    <source>
        <strain evidence="4">K1W22B-1</strain>
    </source>
</reference>
<gene>
    <name evidence="3" type="ORF">D4739_14900</name>
</gene>
<dbReference type="OrthoDB" id="3787531at2"/>
<evidence type="ECO:0000313" key="3">
    <source>
        <dbReference type="EMBL" id="RJS47377.1"/>
    </source>
</evidence>
<evidence type="ECO:0000256" key="1">
    <source>
        <dbReference type="SAM" id="Coils"/>
    </source>
</evidence>
<organism evidence="3 4">
    <name type="scientific">Nocardioides cavernaquae</name>
    <dbReference type="NCBI Taxonomy" id="2321396"/>
    <lineage>
        <taxon>Bacteria</taxon>
        <taxon>Bacillati</taxon>
        <taxon>Actinomycetota</taxon>
        <taxon>Actinomycetes</taxon>
        <taxon>Propionibacteriales</taxon>
        <taxon>Nocardioidaceae</taxon>
        <taxon>Nocardioides</taxon>
    </lineage>
</organism>
<feature type="region of interest" description="Disordered" evidence="2">
    <location>
        <begin position="139"/>
        <end position="161"/>
    </location>
</feature>
<dbReference type="EMBL" id="QYRP01000002">
    <property type="protein sequence ID" value="RJS47377.1"/>
    <property type="molecule type" value="Genomic_DNA"/>
</dbReference>
<feature type="coiled-coil region" evidence="1">
    <location>
        <begin position="29"/>
        <end position="56"/>
    </location>
</feature>
<comment type="caution">
    <text evidence="3">The sequence shown here is derived from an EMBL/GenBank/DDBJ whole genome shotgun (WGS) entry which is preliminary data.</text>
</comment>
<dbReference type="Proteomes" id="UP000276542">
    <property type="component" value="Unassembled WGS sequence"/>
</dbReference>
<sequence length="161" mass="18136">MNPTLLLALVLVVLVTLAGVLAALLLKERARSREALARTRSEAAELRARVDALAAHAAAQDRARREPEEFVITHLGEPEPEDYVGPTATRIDGKLFADLVLRESLVKAAALTHGVRRALAPETRNRIRFEMKREVKRAKRSRKDEFRQVRDEMRARARAAR</sequence>
<protein>
    <submittedName>
        <fullName evidence="3">Uncharacterized protein</fullName>
    </submittedName>
</protein>
<proteinExistence type="predicted"/>